<dbReference type="PANTHER" id="PTHR39341:SF1">
    <property type="entry name" value="DUF1858 DOMAIN-CONTAINING PROTEIN"/>
    <property type="match status" value="1"/>
</dbReference>
<evidence type="ECO:0000259" key="1">
    <source>
        <dbReference type="Pfam" id="PF08984"/>
    </source>
</evidence>
<dbReference type="AlphaFoldDB" id="A0A7T0C4I6"/>
<organism evidence="2 3">
    <name type="scientific">Candidatus Nitrohelix vancouverensis</name>
    <dbReference type="NCBI Taxonomy" id="2705534"/>
    <lineage>
        <taxon>Bacteria</taxon>
        <taxon>Pseudomonadati</taxon>
        <taxon>Nitrospinota/Tectimicrobiota group</taxon>
        <taxon>Nitrospinota</taxon>
        <taxon>Nitrospinia</taxon>
        <taxon>Nitrospinales</taxon>
        <taxon>Nitrospinaceae</taxon>
        <taxon>Candidatus Nitrohelix</taxon>
    </lineage>
</organism>
<dbReference type="InterPro" id="IPR038062">
    <property type="entry name" value="ScdA-like_N_sf"/>
</dbReference>
<dbReference type="Proteomes" id="UP000594464">
    <property type="component" value="Chromosome"/>
</dbReference>
<dbReference type="SUPFAM" id="SSF140683">
    <property type="entry name" value="SP0561-like"/>
    <property type="match status" value="1"/>
</dbReference>
<dbReference type="NCBIfam" id="TIGR03980">
    <property type="entry name" value="prismane_assoc"/>
    <property type="match status" value="1"/>
</dbReference>
<evidence type="ECO:0000313" key="3">
    <source>
        <dbReference type="Proteomes" id="UP000594464"/>
    </source>
</evidence>
<protein>
    <submittedName>
        <fullName evidence="2">DUF1858 domain-containing protein</fullName>
    </submittedName>
</protein>
<proteinExistence type="predicted"/>
<dbReference type="KEGG" id="nva:G3M78_13940"/>
<accession>A0A7T0C4I6</accession>
<evidence type="ECO:0000313" key="2">
    <source>
        <dbReference type="EMBL" id="QPJ66437.1"/>
    </source>
</evidence>
<dbReference type="Pfam" id="PF08984">
    <property type="entry name" value="DUF1858"/>
    <property type="match status" value="1"/>
</dbReference>
<name>A0A7T0C4I6_9BACT</name>
<reference evidence="3" key="1">
    <citation type="submission" date="2020-02" db="EMBL/GenBank/DDBJ databases">
        <title>Genomic and physiological characterization of two novel Nitrospinaceae genera.</title>
        <authorList>
            <person name="Mueller A.J."/>
            <person name="Jung M.-Y."/>
            <person name="Strachan C.R."/>
            <person name="Herbold C.W."/>
            <person name="Kirkegaard R.H."/>
            <person name="Daims H."/>
        </authorList>
    </citation>
    <scope>NUCLEOTIDE SEQUENCE [LARGE SCALE GENOMIC DNA]</scope>
</reference>
<dbReference type="InterPro" id="IPR023883">
    <property type="entry name" value="CHP03980_redox-disulphide"/>
</dbReference>
<dbReference type="Gene3D" id="1.10.3910.10">
    <property type="entry name" value="SP0561-like"/>
    <property type="match status" value="1"/>
</dbReference>
<gene>
    <name evidence="2" type="ORF">G3M78_13940</name>
</gene>
<dbReference type="InterPro" id="IPR015077">
    <property type="entry name" value="DUF1858"/>
</dbReference>
<sequence>MLVINKNTTINEIISAHPETIRFFNELKMSCGECFAVKFDTLENGALMHGMEVNQLIEKLNRFIHTLPSSTAHSN</sequence>
<feature type="domain" description="DUF1858" evidence="1">
    <location>
        <begin position="4"/>
        <end position="57"/>
    </location>
</feature>
<dbReference type="EMBL" id="CP048620">
    <property type="protein sequence ID" value="QPJ66437.1"/>
    <property type="molecule type" value="Genomic_DNA"/>
</dbReference>
<dbReference type="PANTHER" id="PTHR39341">
    <property type="entry name" value="BSL7085 PROTEIN"/>
    <property type="match status" value="1"/>
</dbReference>